<dbReference type="PANTHER" id="PTHR31325">
    <property type="entry name" value="OS01G0798800 PROTEIN-RELATED"/>
    <property type="match status" value="1"/>
</dbReference>
<proteinExistence type="predicted"/>
<gene>
    <name evidence="3" type="ORF">FH972_008068</name>
</gene>
<sequence>MNPVAWERKIWKAWDIRAMVLLSLILQITLFICGNRRKSCVKTWIRFTIWVAYLMSNWVVTTALGKLSDADVIIPSANYELRALWAPLLFLHLGGPDIITAYASEDNKLWLRHFLVALVQLGLAIYNGERVWALYSSATAHISLSTTNQLEDDQENPYARKLILAHQSFTIFRPYIVNYISSADDHLKDSWKGFTWRFRELVLKQLLSRLLNEISSMDIVELFDVIEIELGFTFHMIYTMAAINYTKKGCILRLITLFSSLSISLVFFSSCHNYCYNSINNVDFGITAVLLVMAVVVELYAMIVVLSSDWTMFWIIKHYNNWPSLIAISHKKQRWSKLMGQCSIPSFCFNYRPAGKIERFLCPSEPFRSSWPTSYVPMPQYLKVLLKEFLSGPTITRGEKALEKFRCEDLQRKYQNSTFEESIITWHIATEICYHNSDPNTRKYNEATKVSKILSSYMMYLLVMHPSMFLPAEHNENRESTVHSTRDRLAKKFHNEQDAANVGEACCRLLTGGTDNQLPGIQLAADLNEKDNKWDVMQSVWMEMLCYAAINSQHVEHVRELRHGGEFLTHLLLLSLHKRVASEGVRILRVE</sequence>
<feature type="domain" description="DUF4220" evidence="2">
    <location>
        <begin position="50"/>
        <end position="133"/>
    </location>
</feature>
<feature type="transmembrane region" description="Helical" evidence="1">
    <location>
        <begin position="16"/>
        <end position="33"/>
    </location>
</feature>
<dbReference type="Proteomes" id="UP000327013">
    <property type="component" value="Chromosome 3"/>
</dbReference>
<dbReference type="Pfam" id="PF13968">
    <property type="entry name" value="DUF4220"/>
    <property type="match status" value="2"/>
</dbReference>
<reference evidence="3 4" key="1">
    <citation type="submission" date="2019-06" db="EMBL/GenBank/DDBJ databases">
        <title>A chromosomal-level reference genome of Carpinus fangiana (Coryloideae, Betulaceae).</title>
        <authorList>
            <person name="Yang X."/>
            <person name="Wang Z."/>
            <person name="Zhang L."/>
            <person name="Hao G."/>
            <person name="Liu J."/>
            <person name="Yang Y."/>
        </authorList>
    </citation>
    <scope>NUCLEOTIDE SEQUENCE [LARGE SCALE GENOMIC DNA]</scope>
    <source>
        <strain evidence="3">Cfa_2016G</strain>
        <tissue evidence="3">Leaf</tissue>
    </source>
</reference>
<keyword evidence="4" id="KW-1185">Reference proteome</keyword>
<evidence type="ECO:0000313" key="3">
    <source>
        <dbReference type="EMBL" id="KAE8022252.1"/>
    </source>
</evidence>
<organism evidence="3 4">
    <name type="scientific">Carpinus fangiana</name>
    <dbReference type="NCBI Taxonomy" id="176857"/>
    <lineage>
        <taxon>Eukaryota</taxon>
        <taxon>Viridiplantae</taxon>
        <taxon>Streptophyta</taxon>
        <taxon>Embryophyta</taxon>
        <taxon>Tracheophyta</taxon>
        <taxon>Spermatophyta</taxon>
        <taxon>Magnoliopsida</taxon>
        <taxon>eudicotyledons</taxon>
        <taxon>Gunneridae</taxon>
        <taxon>Pentapetalae</taxon>
        <taxon>rosids</taxon>
        <taxon>fabids</taxon>
        <taxon>Fagales</taxon>
        <taxon>Betulaceae</taxon>
        <taxon>Carpinus</taxon>
    </lineage>
</organism>
<name>A0A5N6QZV0_9ROSI</name>
<dbReference type="EMBL" id="CM017323">
    <property type="protein sequence ID" value="KAE8022252.1"/>
    <property type="molecule type" value="Genomic_DNA"/>
</dbReference>
<dbReference type="InterPro" id="IPR007658">
    <property type="entry name" value="DUF594"/>
</dbReference>
<dbReference type="OrthoDB" id="1689146at2759"/>
<dbReference type="AlphaFoldDB" id="A0A5N6QZV0"/>
<feature type="domain" description="DUF4220" evidence="2">
    <location>
        <begin position="147"/>
        <end position="344"/>
    </location>
</feature>
<dbReference type="InterPro" id="IPR025315">
    <property type="entry name" value="DUF4220"/>
</dbReference>
<dbReference type="Pfam" id="PF04578">
    <property type="entry name" value="DUF594"/>
    <property type="match status" value="1"/>
</dbReference>
<keyword evidence="1" id="KW-0472">Membrane</keyword>
<keyword evidence="1" id="KW-0812">Transmembrane</keyword>
<protein>
    <recommendedName>
        <fullName evidence="2">DUF4220 domain-containing protein</fullName>
    </recommendedName>
</protein>
<accession>A0A5N6QZV0</accession>
<evidence type="ECO:0000259" key="2">
    <source>
        <dbReference type="Pfam" id="PF13968"/>
    </source>
</evidence>
<evidence type="ECO:0000256" key="1">
    <source>
        <dbReference type="SAM" id="Phobius"/>
    </source>
</evidence>
<evidence type="ECO:0000313" key="4">
    <source>
        <dbReference type="Proteomes" id="UP000327013"/>
    </source>
</evidence>
<feature type="transmembrane region" description="Helical" evidence="1">
    <location>
        <begin position="250"/>
        <end position="268"/>
    </location>
</feature>
<keyword evidence="1" id="KW-1133">Transmembrane helix</keyword>
<feature type="transmembrane region" description="Helical" evidence="1">
    <location>
        <begin position="288"/>
        <end position="307"/>
    </location>
</feature>